<dbReference type="InterPro" id="IPR024715">
    <property type="entry name" value="Factor_5/8-like"/>
</dbReference>
<keyword evidence="4" id="KW-0479">Metal-binding</keyword>
<dbReference type="GO" id="GO:0031091">
    <property type="term" value="C:platelet alpha granule"/>
    <property type="evidence" value="ECO:0007669"/>
    <property type="project" value="UniProtKB-ARBA"/>
</dbReference>
<dbReference type="PROSITE" id="PS01286">
    <property type="entry name" value="FA58C_2"/>
    <property type="match status" value="1"/>
</dbReference>
<feature type="disulfide bond" evidence="10">
    <location>
        <begin position="174"/>
        <end position="200"/>
    </location>
</feature>
<dbReference type="PANTHER" id="PTHR46806:SF7">
    <property type="entry name" value="COAGULATION FACTOR VIII"/>
    <property type="match status" value="1"/>
</dbReference>
<evidence type="ECO:0000256" key="5">
    <source>
        <dbReference type="ARBA" id="ARBA00022729"/>
    </source>
</evidence>
<evidence type="ECO:0000256" key="1">
    <source>
        <dbReference type="ARBA" id="ARBA00004613"/>
    </source>
</evidence>
<gene>
    <name evidence="14" type="primary">LOC100916248</name>
</gene>
<reference evidence="14 15" key="1">
    <citation type="journal article" date="2011" name="Proc. Natl. Acad. Sci. U.S.A.">
        <title>Genetic diversity and population structure of the endangered marsupial Sarcophilus harrisii (Tasmanian devil).</title>
        <authorList>
            <person name="Miller W."/>
            <person name="Hayes V.M."/>
            <person name="Ratan A."/>
            <person name="Petersen D.C."/>
            <person name="Wittekindt N.E."/>
            <person name="Miller J."/>
            <person name="Walenz B."/>
            <person name="Knight J."/>
            <person name="Qi J."/>
            <person name="Zhao F."/>
            <person name="Wang Q."/>
            <person name="Bedoya-Reina O.C."/>
            <person name="Katiyar N."/>
            <person name="Tomsho L.P."/>
            <person name="Kasson L.M."/>
            <person name="Hardie R.A."/>
            <person name="Woodbridge P."/>
            <person name="Tindall E.A."/>
            <person name="Bertelsen M.F."/>
            <person name="Dixon D."/>
            <person name="Pyecroft S."/>
            <person name="Helgen K.M."/>
            <person name="Lesk A.M."/>
            <person name="Pringle T.H."/>
            <person name="Patterson N."/>
            <person name="Zhang Y."/>
            <person name="Kreiss A."/>
            <person name="Woods G.M."/>
            <person name="Jones M.E."/>
            <person name="Schuster S.C."/>
        </authorList>
    </citation>
    <scope>NUCLEOTIDE SEQUENCE [LARGE SCALE GENOMIC DNA]</scope>
</reference>
<keyword evidence="7" id="KW-0106">Calcium</keyword>
<dbReference type="InterPro" id="IPR033138">
    <property type="entry name" value="Cu_oxidase_CS"/>
</dbReference>
<dbReference type="InterPro" id="IPR000421">
    <property type="entry name" value="FA58C"/>
</dbReference>
<feature type="disulfide bond" evidence="10">
    <location>
        <begin position="233"/>
        <end position="314"/>
    </location>
</feature>
<feature type="region of interest" description="Disordered" evidence="11">
    <location>
        <begin position="905"/>
        <end position="924"/>
    </location>
</feature>
<dbReference type="InterPro" id="IPR008979">
    <property type="entry name" value="Galactose-bd-like_sf"/>
</dbReference>
<dbReference type="GO" id="GO:0005886">
    <property type="term" value="C:plasma membrane"/>
    <property type="evidence" value="ECO:0007669"/>
    <property type="project" value="TreeGrafter"/>
</dbReference>
<feature type="region of interest" description="Disordered" evidence="11">
    <location>
        <begin position="1036"/>
        <end position="1056"/>
    </location>
</feature>
<feature type="disulfide bond" evidence="10">
    <location>
        <begin position="1796"/>
        <end position="1822"/>
    </location>
</feature>
<evidence type="ECO:0000313" key="14">
    <source>
        <dbReference type="Ensembl" id="ENSSHAP00000023908.1"/>
    </source>
</evidence>
<dbReference type="InterPro" id="IPR008972">
    <property type="entry name" value="Cupredoxin"/>
</dbReference>
<evidence type="ECO:0000256" key="12">
    <source>
        <dbReference type="SAM" id="SignalP"/>
    </source>
</evidence>
<feature type="compositionally biased region" description="Basic and acidic residues" evidence="11">
    <location>
        <begin position="905"/>
        <end position="917"/>
    </location>
</feature>
<dbReference type="PROSITE" id="PS01285">
    <property type="entry name" value="FA58C_1"/>
    <property type="match status" value="1"/>
</dbReference>
<feature type="domain" description="F5/8 type C" evidence="13">
    <location>
        <begin position="2125"/>
        <end position="2264"/>
    </location>
</feature>
<reference evidence="14" key="3">
    <citation type="submission" date="2025-09" db="UniProtKB">
        <authorList>
            <consortium name="Ensembl"/>
        </authorList>
    </citation>
    <scope>IDENTIFICATION</scope>
</reference>
<keyword evidence="3" id="KW-0964">Secreted</keyword>
<reference evidence="14" key="2">
    <citation type="submission" date="2025-08" db="UniProtKB">
        <authorList>
            <consortium name="Ensembl"/>
        </authorList>
    </citation>
    <scope>IDENTIFICATION</scope>
</reference>
<dbReference type="Gene3D" id="2.60.40.420">
    <property type="entry name" value="Cupredoxins - blue copper proteins"/>
    <property type="match status" value="6"/>
</dbReference>
<feature type="compositionally biased region" description="Basic and acidic residues" evidence="11">
    <location>
        <begin position="746"/>
        <end position="757"/>
    </location>
</feature>
<evidence type="ECO:0000256" key="10">
    <source>
        <dbReference type="PIRSR" id="PIRSR000354-1"/>
    </source>
</evidence>
<dbReference type="SUPFAM" id="SSF49785">
    <property type="entry name" value="Galactose-binding domain-like"/>
    <property type="match status" value="2"/>
</dbReference>
<feature type="region of interest" description="Disordered" evidence="11">
    <location>
        <begin position="719"/>
        <end position="815"/>
    </location>
</feature>
<dbReference type="CDD" id="cd00057">
    <property type="entry name" value="FA58C"/>
    <property type="match status" value="1"/>
</dbReference>
<dbReference type="InterPro" id="IPR050633">
    <property type="entry name" value="Neuropilin_MCO_CoagFactor"/>
</dbReference>
<evidence type="ECO:0000256" key="7">
    <source>
        <dbReference type="ARBA" id="ARBA00022837"/>
    </source>
</evidence>
<dbReference type="PROSITE" id="PS50022">
    <property type="entry name" value="FA58C_3"/>
    <property type="match status" value="2"/>
</dbReference>
<dbReference type="GO" id="GO:0038023">
    <property type="term" value="F:signaling receptor activity"/>
    <property type="evidence" value="ECO:0007669"/>
    <property type="project" value="TreeGrafter"/>
</dbReference>
<feature type="chain" id="PRO_5029490565" description="F5/8 type C domain-containing protein" evidence="12">
    <location>
        <begin position="24"/>
        <end position="2270"/>
    </location>
</feature>
<dbReference type="Pfam" id="PF07732">
    <property type="entry name" value="Cu-oxidase_3"/>
    <property type="match status" value="2"/>
</dbReference>
<dbReference type="PROSITE" id="PS00079">
    <property type="entry name" value="MULTICOPPER_OXIDASE1"/>
    <property type="match status" value="1"/>
</dbReference>
<dbReference type="FunFam" id="2.60.40.420:FF:000011">
    <property type="entry name" value="Coagulation factor VIII (Predicted)"/>
    <property type="match status" value="1"/>
</dbReference>
<feature type="compositionally biased region" description="Polar residues" evidence="11">
    <location>
        <begin position="1595"/>
        <end position="1606"/>
    </location>
</feature>
<keyword evidence="9" id="KW-0325">Glycoprotein</keyword>
<feature type="domain" description="F5/8 type C" evidence="13">
    <location>
        <begin position="1978"/>
        <end position="2110"/>
    </location>
</feature>
<feature type="compositionally biased region" description="Polar residues" evidence="11">
    <location>
        <begin position="758"/>
        <end position="773"/>
    </location>
</feature>
<evidence type="ECO:0000256" key="2">
    <source>
        <dbReference type="ARBA" id="ARBA00010609"/>
    </source>
</evidence>
<keyword evidence="5 12" id="KW-0732">Signal</keyword>
<feature type="compositionally biased region" description="Polar residues" evidence="11">
    <location>
        <begin position="1037"/>
        <end position="1047"/>
    </location>
</feature>
<dbReference type="SMART" id="SM00231">
    <property type="entry name" value="FA58C"/>
    <property type="match status" value="2"/>
</dbReference>
<dbReference type="GO" id="GO:0016491">
    <property type="term" value="F:oxidoreductase activity"/>
    <property type="evidence" value="ECO:0007669"/>
    <property type="project" value="InterPro"/>
</dbReference>
<sequence length="2270" mass="254454">MKKATQLLLASSVLCLLKESICATRRHYIGAVELYWDYRRSELLSALSLEFPPRVADSFASDGSTLYKKAVFVEYTDSRFLQTKPRAPWMGLLGPIIRAEVHDTVVVTLKNMASHPVSLHAVGISFWKASEGARYNDQTTYMEKQDDEVAPGANYTYVWQVLKENSPMDHDPPCLTYSYLSHVDTVKDLNTGLIGPLLVCKEGSLAGTQHLQEFVLLFAVFDEGFSCADLLVCHGKAVHWHVIGMGTAPEVHSIFLESHTFLVRNHRLTSLEISPATFLTAQTLHMDTGHFLMFCQISSHQHDGMEAYVHVETCPEEPQLKMEKESGIYYDDYEQDTEVFLLPEAGDSPFLQARSVAKKHPKAWFHYIAVQEADWDYAPASPAEDSKSHHLNSHPQRPGRKYKKARYMAYTDGTFKTPQSSQHESGILGPLLYGEVGDMLLITFKNLASRPYNIYPHGLTSVSPLHSGRLPKGVKDVKDMPIMPGQTFKYKWEVTMEDGPTQADPRCLTRYYSSFINAERDLASGLIGPLLICHKETVDQRGNQMMSDKRNVLLFSIFDENHSWYLAENMQRFSSDAAGVQPQDPEFYASNVMHSINGYIFNSLHLSVCLHEVAYWHILSVGAQTDFLSVFFSGYTFKHKMVFEDTLTLFPFSGDTVYMIMDNPGTWMLGCHNPEFRKRGMTALLKVATCTVNTEDSQEYYDELPDDFLRKDNFLEPRALRSVQHRHPCPDKLSSPSTRASQADPAEAHSHHQEESQPPKSQNLMPPDTSGNSEHCLAHPGDVSQPALEDSTYEPLPVDYFPEPSNQGPGSVQRLRKPTDSLALNPAFQPHGIGSSVPLLWPGLQPKSSKPSWGRLQAPIRIAMRKEESEFPRSSENTTLSPVHLSSNLMAAVLRKTTSQTPFLQRKEAEPMSRHPETLGPKGLPLVEKVTPIQLRDPNPTDAAALEVALKDEKVVSLESKGSSLMRDGGFQEMSAQVATAAPDGKPFKGNVSLVRSNMATTDSGNLPVLPMDGSMILYENESSIGKDIVSVKDTETPSWGNNSTLPDRNVATPMPHPLPTDVMVLRKELTNPPRKIRSVLPAIDNMKTESSHQRDLSLFGKMATLDLVNGERANERKEAQTPETETALEHPVTMGLALELWNRKNPFSEKSTMAPAEKTFTNDPDFRGVKVKGNSQNVWPTVLTEQETYTPSQKPQFQEVMERKEMSASENTVSPPSYLVANRKKLLKALFLSSIKEDGPLEGGDENTLELVLPKSQLLSSMLSGPISNAGLQKTHLFEMNSESPTLDNHNDQRVDRDPSSSQESLSQMDESETGNELEDNATIIQWSKKRQFLLQDDTPDPRETQKAATSLPPWTYWPVSSHGPLRPDDSTLPSPKAQRVPSPSPTQLALSSSYIDSSQLQSTDDINNLKGKSHVTQEGSWAMNTIKESDITSNTLDLELSEGQEVGGAQGEMGSLQRHLGKPVHPKVLPDLDAKSEMQVTPPSNGTNHLHHLAEAQAATESGKVKWLEKVALLKVGAKDLRGPLPKEMYPFFWANHTASQMLTREEWKSQDHQPDQDFLKTDTISHLSLLKRGKKLIEGTSQEQAKPPFTPGLNSSESPQQPFALNFLPREKPPTSAQSETEKDSYDDSSLEMKVEDFDIYEDNESQGPRSFQKRTRHYFIAAQEKIWDYGLNKSPHFLGGWVQNDSAWNYKKVVFQEFADHSFTEPLDRGELTEHLGLLGPYIRAEVEDYIVVTFKNQASRPYSFYSSLISYEEHQGQESDLRKKEVKPEETKTYSWKVEPHMAPTDKEFDCKAWAYFSDVDLEKDLHSGLIGPILICHPNKLNPSHGRQLTVQEFTLFFTIFDETKSWYFTENMERNCKPPCKVQVDDPGFQRNHRFHAINGYVKDTLPGLVMAQHQRIRWYLLSMGSNENIHSIHFSGQVFTVRTKKEYKMAVYNLYPGMNWPMVLPLTGVCFQNVLLSSLSPSVSLSFADCRNVLGMASCQIADSQITASGHYGQWAPKLARLNSAGSINAWSSQDANPWIQVDLLRPMIIHGIQTQGARQKFSSLYISQFTIRHSLDGQMWKNYRGNSTGTMMVFFGNVDASGIKENAFDPPVIARFLRLQPSHFSGRPAWELLGSCSLPLGVENGAISDAQLTASSHKASVFATWAPWRARLNLQGRTNAWRPRGRVAAPFPHLSVSVGDAARAPTWPLGVGTALPVLLPEQQASSFFFQIFKGNRDHSSPVVNPVEPPLFASHLRIHPWRWANHIALRVEVLGCDTQQPS</sequence>
<evidence type="ECO:0000256" key="4">
    <source>
        <dbReference type="ARBA" id="ARBA00022723"/>
    </source>
</evidence>
<feature type="compositionally biased region" description="Basic and acidic residues" evidence="11">
    <location>
        <begin position="1623"/>
        <end position="1632"/>
    </location>
</feature>
<feature type="disulfide bond" evidence="10">
    <location>
        <begin position="609"/>
        <end position="690"/>
    </location>
</feature>
<dbReference type="PANTHER" id="PTHR46806">
    <property type="entry name" value="F5/8 TYPE C DOMAIN-CONTAINING PROTEIN"/>
    <property type="match status" value="1"/>
</dbReference>
<feature type="compositionally biased region" description="Polar residues" evidence="11">
    <location>
        <begin position="1301"/>
        <end position="1310"/>
    </location>
</feature>
<dbReference type="Pfam" id="PF00754">
    <property type="entry name" value="F5_F8_type_C"/>
    <property type="match status" value="1"/>
</dbReference>
<comment type="subcellular location">
    <subcellularLocation>
        <location evidence="1">Secreted</location>
    </subcellularLocation>
</comment>
<name>A0A7N4NJU6_SARHA</name>
<dbReference type="Gene3D" id="2.60.120.260">
    <property type="entry name" value="Galactose-binding domain-like"/>
    <property type="match status" value="3"/>
</dbReference>
<dbReference type="InterPro" id="IPR011706">
    <property type="entry name" value="Cu-oxidase_C"/>
</dbReference>
<dbReference type="PIRSF" id="PIRSF000354">
    <property type="entry name" value="Factors_V_VIII"/>
    <property type="match status" value="1"/>
</dbReference>
<evidence type="ECO:0000259" key="13">
    <source>
        <dbReference type="PROSITE" id="PS50022"/>
    </source>
</evidence>
<feature type="compositionally biased region" description="Basic and acidic residues" evidence="11">
    <location>
        <begin position="1290"/>
        <end position="1300"/>
    </location>
</feature>
<dbReference type="SUPFAM" id="SSF49503">
    <property type="entry name" value="Cupredoxins"/>
    <property type="match status" value="6"/>
</dbReference>
<protein>
    <recommendedName>
        <fullName evidence="13">F5/8 type C domain-containing protein</fullName>
    </recommendedName>
</protein>
<dbReference type="GO" id="GO:0005507">
    <property type="term" value="F:copper ion binding"/>
    <property type="evidence" value="ECO:0007669"/>
    <property type="project" value="InterPro"/>
</dbReference>
<proteinExistence type="inferred from homology"/>
<evidence type="ECO:0000313" key="15">
    <source>
        <dbReference type="Proteomes" id="UP000007648"/>
    </source>
</evidence>
<feature type="disulfide bond" evidence="10">
    <location>
        <begin position="507"/>
        <end position="533"/>
    </location>
</feature>
<evidence type="ECO:0000256" key="11">
    <source>
        <dbReference type="SAM" id="MobiDB-lite"/>
    </source>
</evidence>
<feature type="compositionally biased region" description="Basic residues" evidence="11">
    <location>
        <begin position="389"/>
        <end position="402"/>
    </location>
</feature>
<evidence type="ECO:0000256" key="8">
    <source>
        <dbReference type="ARBA" id="ARBA00023157"/>
    </source>
</evidence>
<dbReference type="GeneTree" id="ENSGT00940000160294"/>
<dbReference type="GO" id="GO:0005576">
    <property type="term" value="C:extracellular region"/>
    <property type="evidence" value="ECO:0007669"/>
    <property type="project" value="UniProtKB-SubCell"/>
</dbReference>
<dbReference type="FunFam" id="2.60.120.260:FF:000002">
    <property type="entry name" value="Coagulation factor VIII"/>
    <property type="match status" value="1"/>
</dbReference>
<keyword evidence="8 10" id="KW-1015">Disulfide bond</keyword>
<accession>A0A7N4NJU6</accession>
<feature type="signal peptide" evidence="12">
    <location>
        <begin position="1"/>
        <end position="23"/>
    </location>
</feature>
<dbReference type="Ensembl" id="ENSSHAT00000036172.1">
    <property type="protein sequence ID" value="ENSSHAP00000023908.1"/>
    <property type="gene ID" value="ENSSHAG00000000596.2"/>
</dbReference>
<dbReference type="InterPro" id="IPR011707">
    <property type="entry name" value="Cu-oxidase-like_N"/>
</dbReference>
<feature type="region of interest" description="Disordered" evidence="11">
    <location>
        <begin position="1283"/>
        <end position="1319"/>
    </location>
</feature>
<keyword evidence="6" id="KW-0677">Repeat</keyword>
<evidence type="ECO:0000256" key="6">
    <source>
        <dbReference type="ARBA" id="ARBA00022737"/>
    </source>
</evidence>
<feature type="region of interest" description="Disordered" evidence="11">
    <location>
        <begin position="1581"/>
        <end position="1632"/>
    </location>
</feature>
<feature type="region of interest" description="Disordered" evidence="11">
    <location>
        <begin position="1338"/>
        <end position="1391"/>
    </location>
</feature>
<feature type="disulfide bond" evidence="10">
    <location>
        <begin position="1863"/>
        <end position="1867"/>
    </location>
</feature>
<evidence type="ECO:0000256" key="3">
    <source>
        <dbReference type="ARBA" id="ARBA00022525"/>
    </source>
</evidence>
<comment type="similarity">
    <text evidence="2">Belongs to the multicopper oxidase family.</text>
</comment>
<feature type="region of interest" description="Disordered" evidence="11">
    <location>
        <begin position="380"/>
        <end position="402"/>
    </location>
</feature>
<organism evidence="14 15">
    <name type="scientific">Sarcophilus harrisii</name>
    <name type="common">Tasmanian devil</name>
    <name type="synonym">Sarcophilus laniarius</name>
    <dbReference type="NCBI Taxonomy" id="9305"/>
    <lineage>
        <taxon>Eukaryota</taxon>
        <taxon>Metazoa</taxon>
        <taxon>Chordata</taxon>
        <taxon>Craniata</taxon>
        <taxon>Vertebrata</taxon>
        <taxon>Euteleostomi</taxon>
        <taxon>Mammalia</taxon>
        <taxon>Metatheria</taxon>
        <taxon>Dasyuromorphia</taxon>
        <taxon>Dasyuridae</taxon>
        <taxon>Sarcophilus</taxon>
    </lineage>
</organism>
<evidence type="ECO:0000256" key="9">
    <source>
        <dbReference type="ARBA" id="ARBA00023180"/>
    </source>
</evidence>
<keyword evidence="15" id="KW-1185">Reference proteome</keyword>
<dbReference type="Proteomes" id="UP000007648">
    <property type="component" value="Unassembled WGS sequence"/>
</dbReference>
<dbReference type="Pfam" id="PF07731">
    <property type="entry name" value="Cu-oxidase_2"/>
    <property type="match status" value="1"/>
</dbReference>